<reference evidence="18 19" key="1">
    <citation type="submission" date="2016-07" db="EMBL/GenBank/DDBJ databases">
        <title>Draft Genome Sequence of Methylophaga muralis Bur 1.</title>
        <authorList>
            <person name="Vasilenko O.V."/>
            <person name="Doronina N.V."/>
            <person name="Shmareva M.N."/>
            <person name="Tarlachkov S.V."/>
            <person name="Mustakhimov I."/>
            <person name="Trotsenko Y.A."/>
        </authorList>
    </citation>
    <scope>NUCLEOTIDE SEQUENCE [LARGE SCALE GENOMIC DNA]</scope>
    <source>
        <strain evidence="18 19">Bur 1</strain>
    </source>
</reference>
<evidence type="ECO:0000256" key="13">
    <source>
        <dbReference type="ARBA" id="ARBA00023264"/>
    </source>
</evidence>
<evidence type="ECO:0000256" key="12">
    <source>
        <dbReference type="ARBA" id="ARBA00023209"/>
    </source>
</evidence>
<evidence type="ECO:0000256" key="9">
    <source>
        <dbReference type="ARBA" id="ARBA00022989"/>
    </source>
</evidence>
<dbReference type="Pfam" id="PF01066">
    <property type="entry name" value="CDP-OH_P_transf"/>
    <property type="match status" value="1"/>
</dbReference>
<evidence type="ECO:0000313" key="19">
    <source>
        <dbReference type="Proteomes" id="UP000094379"/>
    </source>
</evidence>
<evidence type="ECO:0000256" key="1">
    <source>
        <dbReference type="ARBA" id="ARBA00004141"/>
    </source>
</evidence>
<protein>
    <recommendedName>
        <fullName evidence="5 15">CDP-diacylglycerol--glycerol-3-phosphate 3-phosphatidyltransferase</fullName>
        <ecNumber evidence="4 15">2.7.8.5</ecNumber>
    </recommendedName>
</protein>
<evidence type="ECO:0000256" key="14">
    <source>
        <dbReference type="ARBA" id="ARBA00048586"/>
    </source>
</evidence>
<evidence type="ECO:0000256" key="8">
    <source>
        <dbReference type="ARBA" id="ARBA00022692"/>
    </source>
</evidence>
<evidence type="ECO:0000256" key="16">
    <source>
        <dbReference type="RuleBase" id="RU003750"/>
    </source>
</evidence>
<feature type="transmembrane region" description="Helical" evidence="17">
    <location>
        <begin position="31"/>
        <end position="51"/>
    </location>
</feature>
<dbReference type="Gene3D" id="1.20.120.1760">
    <property type="match status" value="1"/>
</dbReference>
<dbReference type="GO" id="GO:0046474">
    <property type="term" value="P:glycerophospholipid biosynthetic process"/>
    <property type="evidence" value="ECO:0007669"/>
    <property type="project" value="TreeGrafter"/>
</dbReference>
<dbReference type="AlphaFoldDB" id="A0A1E3GS67"/>
<comment type="subcellular location">
    <subcellularLocation>
        <location evidence="1">Membrane</location>
        <topology evidence="1">Multi-pass membrane protein</topology>
    </subcellularLocation>
</comment>
<dbReference type="PANTHER" id="PTHR14269:SF62">
    <property type="entry name" value="CDP-DIACYLGLYCEROL--GLYCEROL-3-PHOSPHATE 3-PHOSPHATIDYLTRANSFERASE 1, CHLOROPLASTIC"/>
    <property type="match status" value="1"/>
</dbReference>
<dbReference type="InterPro" id="IPR050324">
    <property type="entry name" value="CDP-alcohol_PTase-I"/>
</dbReference>
<evidence type="ECO:0000256" key="3">
    <source>
        <dbReference type="ARBA" id="ARBA00010441"/>
    </source>
</evidence>
<dbReference type="InterPro" id="IPR000462">
    <property type="entry name" value="CDP-OH_P_trans"/>
</dbReference>
<dbReference type="GO" id="GO:0008444">
    <property type="term" value="F:CDP-diacylglycerol-glycerol-3-phosphate 3-phosphatidyltransferase activity"/>
    <property type="evidence" value="ECO:0007669"/>
    <property type="project" value="UniProtKB-UniRule"/>
</dbReference>
<dbReference type="InterPro" id="IPR004570">
    <property type="entry name" value="Phosphatidylglycerol_P_synth"/>
</dbReference>
<dbReference type="PATRIC" id="fig|291169.3.peg.1458"/>
<evidence type="ECO:0000256" key="10">
    <source>
        <dbReference type="ARBA" id="ARBA00023098"/>
    </source>
</evidence>
<evidence type="ECO:0000256" key="4">
    <source>
        <dbReference type="ARBA" id="ARBA00013170"/>
    </source>
</evidence>
<dbReference type="PROSITE" id="PS00379">
    <property type="entry name" value="CDP_ALCOHOL_P_TRANSF"/>
    <property type="match status" value="1"/>
</dbReference>
<evidence type="ECO:0000256" key="17">
    <source>
        <dbReference type="SAM" id="Phobius"/>
    </source>
</evidence>
<feature type="transmembrane region" description="Helical" evidence="17">
    <location>
        <begin position="152"/>
        <end position="174"/>
    </location>
</feature>
<dbReference type="EC" id="2.7.8.5" evidence="4 15"/>
<dbReference type="InterPro" id="IPR048254">
    <property type="entry name" value="CDP_ALCOHOL_P_TRANSF_CS"/>
</dbReference>
<dbReference type="STRING" id="291169.A9E74_01452"/>
<feature type="transmembrane region" description="Helical" evidence="17">
    <location>
        <begin position="128"/>
        <end position="146"/>
    </location>
</feature>
<evidence type="ECO:0000313" key="18">
    <source>
        <dbReference type="EMBL" id="ODN66902.1"/>
    </source>
</evidence>
<dbReference type="RefSeq" id="WP_069295920.1">
    <property type="nucleotide sequence ID" value="NZ_MCRI01000012.1"/>
</dbReference>
<keyword evidence="19" id="KW-1185">Reference proteome</keyword>
<feature type="transmembrane region" description="Helical" evidence="17">
    <location>
        <begin position="7"/>
        <end position="25"/>
    </location>
</feature>
<comment type="similarity">
    <text evidence="3 16">Belongs to the CDP-alcohol phosphatidyltransferase class-I family.</text>
</comment>
<accession>A0A1E3GS67</accession>
<dbReference type="Proteomes" id="UP000094379">
    <property type="component" value="Unassembled WGS sequence"/>
</dbReference>
<keyword evidence="6" id="KW-0444">Lipid biosynthesis</keyword>
<evidence type="ECO:0000256" key="15">
    <source>
        <dbReference type="NCBIfam" id="TIGR00560"/>
    </source>
</evidence>
<organism evidence="18 19">
    <name type="scientific">Methylophaga muralis</name>
    <dbReference type="NCBI Taxonomy" id="291169"/>
    <lineage>
        <taxon>Bacteria</taxon>
        <taxon>Pseudomonadati</taxon>
        <taxon>Pseudomonadota</taxon>
        <taxon>Gammaproteobacteria</taxon>
        <taxon>Thiotrichales</taxon>
        <taxon>Piscirickettsiaceae</taxon>
        <taxon>Methylophaga</taxon>
    </lineage>
</organism>
<comment type="catalytic activity">
    <reaction evidence="14">
        <text>a CDP-1,2-diacyl-sn-glycerol + sn-glycerol 3-phosphate = a 1,2-diacyl-sn-glycero-3-phospho-(1'-sn-glycero-3'-phosphate) + CMP + H(+)</text>
        <dbReference type="Rhea" id="RHEA:12593"/>
        <dbReference type="ChEBI" id="CHEBI:15378"/>
        <dbReference type="ChEBI" id="CHEBI:57597"/>
        <dbReference type="ChEBI" id="CHEBI:58332"/>
        <dbReference type="ChEBI" id="CHEBI:60110"/>
        <dbReference type="ChEBI" id="CHEBI:60377"/>
        <dbReference type="EC" id="2.7.8.5"/>
    </reaction>
</comment>
<evidence type="ECO:0000256" key="5">
    <source>
        <dbReference type="ARBA" id="ARBA00014944"/>
    </source>
</evidence>
<proteinExistence type="inferred from homology"/>
<keyword evidence="10" id="KW-0443">Lipid metabolism</keyword>
<dbReference type="InterPro" id="IPR043130">
    <property type="entry name" value="CDP-OH_PTrfase_TM_dom"/>
</dbReference>
<evidence type="ECO:0000256" key="7">
    <source>
        <dbReference type="ARBA" id="ARBA00022679"/>
    </source>
</evidence>
<comment type="pathway">
    <text evidence="2">Phospholipid metabolism; phosphatidylglycerol biosynthesis; phosphatidylglycerol from CDP-diacylglycerol: step 1/2.</text>
</comment>
<keyword evidence="13" id="KW-1208">Phospholipid metabolism</keyword>
<dbReference type="PIRSF" id="PIRSF000847">
    <property type="entry name" value="Phos_ph_gly_syn"/>
    <property type="match status" value="1"/>
</dbReference>
<keyword evidence="11 17" id="KW-0472">Membrane</keyword>
<keyword evidence="7 16" id="KW-0808">Transferase</keyword>
<evidence type="ECO:0000256" key="11">
    <source>
        <dbReference type="ARBA" id="ARBA00023136"/>
    </source>
</evidence>
<keyword evidence="9 17" id="KW-1133">Transmembrane helix</keyword>
<dbReference type="GO" id="GO:0016020">
    <property type="term" value="C:membrane"/>
    <property type="evidence" value="ECO:0007669"/>
    <property type="project" value="UniProtKB-SubCell"/>
</dbReference>
<name>A0A1E3GS67_9GAMM</name>
<comment type="caution">
    <text evidence="18">The sequence shown here is derived from an EMBL/GenBank/DDBJ whole genome shotgun (WGS) entry which is preliminary data.</text>
</comment>
<dbReference type="PANTHER" id="PTHR14269">
    <property type="entry name" value="CDP-DIACYLGLYCEROL--GLYCEROL-3-PHOSPHATE 3-PHOSPHATIDYLTRANSFERASE-RELATED"/>
    <property type="match status" value="1"/>
</dbReference>
<keyword evidence="8 17" id="KW-0812">Transmembrane</keyword>
<sequence length="185" mass="20458">MLNLPNLLSLLRVLLIPVLVALYFAPGPNATIWATMIFVLAGITDWLDGYLARRMNLTSPFGAFIDPVADKLIVVVALLLILYKSPVWFILLPVIVIVFREITISALREWMAEIGARHVVQVSSVGKWKTTFQMIAIGCLIFYKPLFGLPVFEIGVALLYVAALLTLTSMITYLKAALPVLVDKG</sequence>
<evidence type="ECO:0000256" key="6">
    <source>
        <dbReference type="ARBA" id="ARBA00022516"/>
    </source>
</evidence>
<keyword evidence="12" id="KW-0594">Phospholipid biosynthesis</keyword>
<dbReference type="EMBL" id="MCRI01000012">
    <property type="protein sequence ID" value="ODN66902.1"/>
    <property type="molecule type" value="Genomic_DNA"/>
</dbReference>
<gene>
    <name evidence="18" type="primary">pgsA</name>
    <name evidence="18" type="ORF">A9E74_01452</name>
</gene>
<dbReference type="NCBIfam" id="TIGR00560">
    <property type="entry name" value="pgsA"/>
    <property type="match status" value="1"/>
</dbReference>
<evidence type="ECO:0000256" key="2">
    <source>
        <dbReference type="ARBA" id="ARBA00005042"/>
    </source>
</evidence>